<sequence>MDVAAVVPTLYQRLGVDVCAPQCQIRAAYIRLARQWHPDRHRGEDCGAAQRRFQEIQEAYEVLMDAQRRRAYDMQLLHLLDVEEYLSRFHELVLTVNGLGMALPHHAHPGADADCGASAGGAGAGAGGVAQEQPPIATPPPGSRMLKAS</sequence>
<dbReference type="InParanoid" id="A0A2V0P1Y3"/>
<dbReference type="PANTHER" id="PTHR24074">
    <property type="entry name" value="CO-CHAPERONE PROTEIN DJLA"/>
    <property type="match status" value="1"/>
</dbReference>
<feature type="compositionally biased region" description="Gly residues" evidence="1">
    <location>
        <begin position="119"/>
        <end position="128"/>
    </location>
</feature>
<evidence type="ECO:0000259" key="2">
    <source>
        <dbReference type="PROSITE" id="PS50076"/>
    </source>
</evidence>
<dbReference type="PRINTS" id="PR00625">
    <property type="entry name" value="JDOMAIN"/>
</dbReference>
<dbReference type="AlphaFoldDB" id="A0A2V0P1Y3"/>
<organism evidence="3 4">
    <name type="scientific">Raphidocelis subcapitata</name>
    <dbReference type="NCBI Taxonomy" id="307507"/>
    <lineage>
        <taxon>Eukaryota</taxon>
        <taxon>Viridiplantae</taxon>
        <taxon>Chlorophyta</taxon>
        <taxon>core chlorophytes</taxon>
        <taxon>Chlorophyceae</taxon>
        <taxon>CS clade</taxon>
        <taxon>Sphaeropleales</taxon>
        <taxon>Selenastraceae</taxon>
        <taxon>Raphidocelis</taxon>
    </lineage>
</organism>
<dbReference type="Proteomes" id="UP000247498">
    <property type="component" value="Unassembled WGS sequence"/>
</dbReference>
<dbReference type="SUPFAM" id="SSF46565">
    <property type="entry name" value="Chaperone J-domain"/>
    <property type="match status" value="1"/>
</dbReference>
<dbReference type="STRING" id="307507.A0A2V0P1Y3"/>
<dbReference type="InterPro" id="IPR001623">
    <property type="entry name" value="DnaJ_domain"/>
</dbReference>
<evidence type="ECO:0000313" key="4">
    <source>
        <dbReference type="Proteomes" id="UP000247498"/>
    </source>
</evidence>
<comment type="caution">
    <text evidence="3">The sequence shown here is derived from an EMBL/GenBank/DDBJ whole genome shotgun (WGS) entry which is preliminary data.</text>
</comment>
<keyword evidence="4" id="KW-1185">Reference proteome</keyword>
<name>A0A2V0P1Y3_9CHLO</name>
<dbReference type="InterPro" id="IPR018253">
    <property type="entry name" value="DnaJ_domain_CS"/>
</dbReference>
<evidence type="ECO:0000256" key="1">
    <source>
        <dbReference type="SAM" id="MobiDB-lite"/>
    </source>
</evidence>
<feature type="domain" description="J" evidence="2">
    <location>
        <begin position="9"/>
        <end position="76"/>
    </location>
</feature>
<dbReference type="PROSITE" id="PS50076">
    <property type="entry name" value="DNAJ_2"/>
    <property type="match status" value="1"/>
</dbReference>
<dbReference type="OrthoDB" id="10250354at2759"/>
<dbReference type="Gene3D" id="1.10.287.110">
    <property type="entry name" value="DnaJ domain"/>
    <property type="match status" value="1"/>
</dbReference>
<protein>
    <recommendedName>
        <fullName evidence="2">J domain-containing protein</fullName>
    </recommendedName>
</protein>
<dbReference type="PROSITE" id="PS00636">
    <property type="entry name" value="DNAJ_1"/>
    <property type="match status" value="1"/>
</dbReference>
<feature type="region of interest" description="Disordered" evidence="1">
    <location>
        <begin position="119"/>
        <end position="149"/>
    </location>
</feature>
<evidence type="ECO:0000313" key="3">
    <source>
        <dbReference type="EMBL" id="GBF91207.1"/>
    </source>
</evidence>
<dbReference type="FunCoup" id="A0A2V0P1Y3">
    <property type="interactions" value="35"/>
</dbReference>
<proteinExistence type="predicted"/>
<gene>
    <name evidence="3" type="ORF">Rsub_04876</name>
</gene>
<dbReference type="InterPro" id="IPR036869">
    <property type="entry name" value="J_dom_sf"/>
</dbReference>
<accession>A0A2V0P1Y3</accession>
<dbReference type="Pfam" id="PF00226">
    <property type="entry name" value="DnaJ"/>
    <property type="match status" value="1"/>
</dbReference>
<reference evidence="3 4" key="1">
    <citation type="journal article" date="2018" name="Sci. Rep.">
        <title>Raphidocelis subcapitata (=Pseudokirchneriella subcapitata) provides an insight into genome evolution and environmental adaptations in the Sphaeropleales.</title>
        <authorList>
            <person name="Suzuki S."/>
            <person name="Yamaguchi H."/>
            <person name="Nakajima N."/>
            <person name="Kawachi M."/>
        </authorList>
    </citation>
    <scope>NUCLEOTIDE SEQUENCE [LARGE SCALE GENOMIC DNA]</scope>
    <source>
        <strain evidence="3 4">NIES-35</strain>
    </source>
</reference>
<dbReference type="EMBL" id="BDRX01000022">
    <property type="protein sequence ID" value="GBF91207.1"/>
    <property type="molecule type" value="Genomic_DNA"/>
</dbReference>
<dbReference type="SMART" id="SM00271">
    <property type="entry name" value="DnaJ"/>
    <property type="match status" value="1"/>
</dbReference>
<dbReference type="CDD" id="cd06257">
    <property type="entry name" value="DnaJ"/>
    <property type="match status" value="1"/>
</dbReference>
<dbReference type="InterPro" id="IPR050817">
    <property type="entry name" value="DjlA_DnaK_co-chaperone"/>
</dbReference>